<sequence>MNASHTPNPVLSVLGQLLERVLNRVVRLDSETLTRLDALDGRAVTVEFRGTPLALRVCVQGTELRIGPAAGGDSALRVLTSPGSLLAMALRRGSGEAGVAPGTVEIAGDADLARRLEQIASRYRPDIEEAFTRTFGDVLGVPLATGFSNALRYARERGERLVQDTAEYLREESRDLVAPGEMDEFLDAVDRLRERGERLEARLNRLAAARVPRA</sequence>
<evidence type="ECO:0000313" key="5">
    <source>
        <dbReference type="Proteomes" id="UP001064632"/>
    </source>
</evidence>
<dbReference type="HAMAP" id="MF_02215">
    <property type="entry name" value="UbiJ"/>
    <property type="match status" value="1"/>
</dbReference>
<comment type="similarity">
    <text evidence="1">Belongs to the UbiJ family.</text>
</comment>
<dbReference type="EMBL" id="CP104694">
    <property type="protein sequence ID" value="UXI68381.1"/>
    <property type="molecule type" value="Genomic_DNA"/>
</dbReference>
<keyword evidence="2" id="KW-0175">Coiled coil</keyword>
<comment type="subcellular location">
    <subcellularLocation>
        <location evidence="1">Cytoplasm</location>
    </subcellularLocation>
</comment>
<dbReference type="PANTHER" id="PTHR38693:SF1">
    <property type="entry name" value="UBIQUINONE BIOSYNTHESIS ACCESSORY FACTOR UBIJ"/>
    <property type="match status" value="1"/>
</dbReference>
<keyword evidence="1" id="KW-0963">Cytoplasm</keyword>
<evidence type="ECO:0000259" key="3">
    <source>
        <dbReference type="Pfam" id="PF02036"/>
    </source>
</evidence>
<feature type="domain" description="SCP2" evidence="3">
    <location>
        <begin position="22"/>
        <end position="120"/>
    </location>
</feature>
<dbReference type="InterPro" id="IPR003033">
    <property type="entry name" value="SCP2_sterol-bd_dom"/>
</dbReference>
<name>A0ABY6BID4_9GAMM</name>
<comment type="function">
    <text evidence="1">Required for ubiquinone (coenzyme Q) biosynthesis. Binds hydrophobic ubiquinone biosynthetic intermediates via its SCP2 domain and is essential for the stability of the Ubi complex. May constitute a docking platform where Ubi enzymes assemble and access their SCP2-bound polyprenyl substrates.</text>
</comment>
<evidence type="ECO:0000256" key="1">
    <source>
        <dbReference type="HAMAP-Rule" id="MF_02215"/>
    </source>
</evidence>
<keyword evidence="1" id="KW-0831">Ubiquinone biosynthesis</keyword>
<evidence type="ECO:0000256" key="2">
    <source>
        <dbReference type="SAM" id="Coils"/>
    </source>
</evidence>
<dbReference type="InterPro" id="IPR038989">
    <property type="entry name" value="UbiJ"/>
</dbReference>
<feature type="coiled-coil region" evidence="2">
    <location>
        <begin position="182"/>
        <end position="209"/>
    </location>
</feature>
<protein>
    <recommendedName>
        <fullName evidence="1">Ubiquinone biosynthesis accessory factor UbiJ</fullName>
    </recommendedName>
</protein>
<comment type="pathway">
    <text evidence="1">Cofactor biosynthesis; ubiquinone biosynthesis.</text>
</comment>
<gene>
    <name evidence="1" type="primary">ubiJ</name>
    <name evidence="4" type="ORF">N4264_01635</name>
</gene>
<keyword evidence="5" id="KW-1185">Reference proteome</keyword>
<dbReference type="RefSeq" id="WP_261695341.1">
    <property type="nucleotide sequence ID" value="NZ_CP104694.1"/>
</dbReference>
<evidence type="ECO:0000313" key="4">
    <source>
        <dbReference type="EMBL" id="UXI68381.1"/>
    </source>
</evidence>
<reference evidence="4" key="1">
    <citation type="submission" date="2022-09" db="EMBL/GenBank/DDBJ databases">
        <title>Tahibacter sp. nov., isolated from a fresh water.</title>
        <authorList>
            <person name="Baek J.H."/>
            <person name="Lee J.K."/>
            <person name="Kim J.M."/>
            <person name="Jeon C.O."/>
        </authorList>
    </citation>
    <scope>NUCLEOTIDE SEQUENCE</scope>
    <source>
        <strain evidence="4">W38</strain>
    </source>
</reference>
<organism evidence="4 5">
    <name type="scientific">Tahibacter amnicola</name>
    <dbReference type="NCBI Taxonomy" id="2976241"/>
    <lineage>
        <taxon>Bacteria</taxon>
        <taxon>Pseudomonadati</taxon>
        <taxon>Pseudomonadota</taxon>
        <taxon>Gammaproteobacteria</taxon>
        <taxon>Lysobacterales</taxon>
        <taxon>Rhodanobacteraceae</taxon>
        <taxon>Tahibacter</taxon>
    </lineage>
</organism>
<accession>A0ABY6BID4</accession>
<proteinExistence type="inferred from homology"/>
<dbReference type="PANTHER" id="PTHR38693">
    <property type="entry name" value="UBIQUINONE BIOSYNTHESIS PROTEIN UBIJ"/>
    <property type="match status" value="1"/>
</dbReference>
<dbReference type="Pfam" id="PF02036">
    <property type="entry name" value="SCP2"/>
    <property type="match status" value="1"/>
</dbReference>
<dbReference type="Proteomes" id="UP001064632">
    <property type="component" value="Chromosome"/>
</dbReference>